<dbReference type="AlphaFoldDB" id="A0AAT9LEI6"/>
<name>A0AAT9LEI6_9FIRM</name>
<dbReference type="KEGG" id="fcz:IMF26_05170"/>
<reference evidence="1" key="2">
    <citation type="journal article" date="2023" name="Biology">
        <title>Prokaryotic Life Associated with Coal-Fire Gas Vents Revealed by Metagenomics.</title>
        <authorList>
            <person name="Kadnikov V.V."/>
            <person name="Mardanov A.V."/>
            <person name="Beletsky A.V."/>
            <person name="Karnachuk O.V."/>
            <person name="Ravin N.V."/>
        </authorList>
    </citation>
    <scope>NUCLEOTIDE SEQUENCE</scope>
    <source>
        <strain evidence="1">Bu02</strain>
    </source>
</reference>
<evidence type="ECO:0000313" key="1">
    <source>
        <dbReference type="EMBL" id="QUL99436.1"/>
    </source>
</evidence>
<reference evidence="1" key="1">
    <citation type="submission" date="2020-10" db="EMBL/GenBank/DDBJ databases">
        <authorList>
            <person name="Kadnikov V."/>
            <person name="Beletsky A.V."/>
            <person name="Mardanov A.V."/>
            <person name="Karnachuk O.V."/>
            <person name="Ravin N.V."/>
        </authorList>
    </citation>
    <scope>NUCLEOTIDE SEQUENCE</scope>
    <source>
        <strain evidence="1">Bu02</strain>
    </source>
</reference>
<organism evidence="1">
    <name type="scientific">Candidatus Fermentithermobacillus carboniphilus</name>
    <dbReference type="NCBI Taxonomy" id="3085328"/>
    <lineage>
        <taxon>Bacteria</taxon>
        <taxon>Bacillati</taxon>
        <taxon>Bacillota</taxon>
        <taxon>Candidatus Fermentithermobacillia</taxon>
        <taxon>Candidatus Fermentithermobacillales</taxon>
        <taxon>Candidatus Fermentithermobacillaceae</taxon>
        <taxon>Candidatus Fermentithermobacillus</taxon>
    </lineage>
</organism>
<protein>
    <submittedName>
        <fullName evidence="1">Uncharacterized protein</fullName>
    </submittedName>
</protein>
<proteinExistence type="predicted"/>
<dbReference type="EMBL" id="CP062796">
    <property type="protein sequence ID" value="QUL99436.1"/>
    <property type="molecule type" value="Genomic_DNA"/>
</dbReference>
<accession>A0AAT9LEI6</accession>
<sequence>MEAKIASVIPWVFKPGDASESRLSRFAPVTVQAPSCIRSARDVLVPIGC</sequence>
<gene>
    <name evidence="1" type="ORF">IMF26_05170</name>
</gene>